<sequence>EQEMRDAEFCYEMTSPTLLEMIGDREPSVETVNLRKEILEKMKNGYVKLEAMLKAENPE</sequence>
<proteinExistence type="predicted"/>
<comment type="caution">
    <text evidence="1">The sequence shown here is derived from an EMBL/GenBank/DDBJ whole genome shotgun (WGS) entry which is preliminary data.</text>
</comment>
<name>X0W1D4_9ZZZZ</name>
<feature type="non-terminal residue" evidence="1">
    <location>
        <position position="1"/>
    </location>
</feature>
<organism evidence="1">
    <name type="scientific">marine sediment metagenome</name>
    <dbReference type="NCBI Taxonomy" id="412755"/>
    <lineage>
        <taxon>unclassified sequences</taxon>
        <taxon>metagenomes</taxon>
        <taxon>ecological metagenomes</taxon>
    </lineage>
</organism>
<gene>
    <name evidence="1" type="ORF">S01H1_32859</name>
</gene>
<reference evidence="1" key="1">
    <citation type="journal article" date="2014" name="Front. Microbiol.">
        <title>High frequency of phylogenetically diverse reductive dehalogenase-homologous genes in deep subseafloor sedimentary metagenomes.</title>
        <authorList>
            <person name="Kawai M."/>
            <person name="Futagami T."/>
            <person name="Toyoda A."/>
            <person name="Takaki Y."/>
            <person name="Nishi S."/>
            <person name="Hori S."/>
            <person name="Arai W."/>
            <person name="Tsubouchi T."/>
            <person name="Morono Y."/>
            <person name="Uchiyama I."/>
            <person name="Ito T."/>
            <person name="Fujiyama A."/>
            <person name="Inagaki F."/>
            <person name="Takami H."/>
        </authorList>
    </citation>
    <scope>NUCLEOTIDE SEQUENCE</scope>
    <source>
        <strain evidence="1">Expedition CK06-06</strain>
    </source>
</reference>
<dbReference type="EMBL" id="BARS01020374">
    <property type="protein sequence ID" value="GAG06526.1"/>
    <property type="molecule type" value="Genomic_DNA"/>
</dbReference>
<accession>X0W1D4</accession>
<protein>
    <submittedName>
        <fullName evidence="1">Uncharacterized protein</fullName>
    </submittedName>
</protein>
<dbReference type="AlphaFoldDB" id="X0W1D4"/>
<evidence type="ECO:0000313" key="1">
    <source>
        <dbReference type="EMBL" id="GAG06526.1"/>
    </source>
</evidence>